<evidence type="ECO:0000313" key="2">
    <source>
        <dbReference type="Proteomes" id="UP000076842"/>
    </source>
</evidence>
<evidence type="ECO:0000313" key="1">
    <source>
        <dbReference type="EMBL" id="KZT51511.1"/>
    </source>
</evidence>
<dbReference type="InParanoid" id="A0A165CW32"/>
<accession>A0A165CW32</accession>
<dbReference type="EMBL" id="KV424104">
    <property type="protein sequence ID" value="KZT51511.1"/>
    <property type="molecule type" value="Genomic_DNA"/>
</dbReference>
<dbReference type="AlphaFoldDB" id="A0A165CW32"/>
<dbReference type="OrthoDB" id="10350388at2759"/>
<keyword evidence="2" id="KW-1185">Reference proteome</keyword>
<evidence type="ECO:0008006" key="3">
    <source>
        <dbReference type="Google" id="ProtNLM"/>
    </source>
</evidence>
<proteinExistence type="predicted"/>
<dbReference type="Proteomes" id="UP000076842">
    <property type="component" value="Unassembled WGS sequence"/>
</dbReference>
<dbReference type="SUPFAM" id="SSF69322">
    <property type="entry name" value="Tricorn protease domain 2"/>
    <property type="match status" value="1"/>
</dbReference>
<reference evidence="1 2" key="1">
    <citation type="journal article" date="2016" name="Mol. Biol. Evol.">
        <title>Comparative Genomics of Early-Diverging Mushroom-Forming Fungi Provides Insights into the Origins of Lignocellulose Decay Capabilities.</title>
        <authorList>
            <person name="Nagy L.G."/>
            <person name="Riley R."/>
            <person name="Tritt A."/>
            <person name="Adam C."/>
            <person name="Daum C."/>
            <person name="Floudas D."/>
            <person name="Sun H."/>
            <person name="Yadav J.S."/>
            <person name="Pangilinan J."/>
            <person name="Larsson K.H."/>
            <person name="Matsuura K."/>
            <person name="Barry K."/>
            <person name="Labutti K."/>
            <person name="Kuo R."/>
            <person name="Ohm R.A."/>
            <person name="Bhattacharya S.S."/>
            <person name="Shirouzu T."/>
            <person name="Yoshinaga Y."/>
            <person name="Martin F.M."/>
            <person name="Grigoriev I.V."/>
            <person name="Hibbett D.S."/>
        </authorList>
    </citation>
    <scope>NUCLEOTIDE SEQUENCE [LARGE SCALE GENOMIC DNA]</scope>
    <source>
        <strain evidence="1 2">HHB12733</strain>
    </source>
</reference>
<gene>
    <name evidence="1" type="ORF">CALCODRAFT_133464</name>
</gene>
<name>A0A165CW32_9BASI</name>
<protein>
    <recommendedName>
        <fullName evidence="3">WD40 repeat-like protein</fullName>
    </recommendedName>
</protein>
<organism evidence="1 2">
    <name type="scientific">Calocera cornea HHB12733</name>
    <dbReference type="NCBI Taxonomy" id="1353952"/>
    <lineage>
        <taxon>Eukaryota</taxon>
        <taxon>Fungi</taxon>
        <taxon>Dikarya</taxon>
        <taxon>Basidiomycota</taxon>
        <taxon>Agaricomycotina</taxon>
        <taxon>Dacrymycetes</taxon>
        <taxon>Dacrymycetales</taxon>
        <taxon>Dacrymycetaceae</taxon>
        <taxon>Calocera</taxon>
    </lineage>
</organism>
<sequence length="414" mass="44814">MQQLCASKNILPHNFVDLSRAAKRAVRFACTVADQDASVIRDAQSFTPSVKSPLLGASLATGGRWLVTRSRDEVQVWDLGGETAANIPQGPAAVFDLANGHQVDATKGQPEPLHSVVQLSQMCNGDILIHAPHVTAGSVDSQILIYDVASSQPSLRQLRSMLANDVPKGTGSFSFRNQLVAGEFETAMTVWDWDKDEWITFTEDNFFDQPACPLHTTVQLHLVPPYLLAVWGGEAKLFEIPKLRARRPKGKPAFVTIPSLWSVKLPDAPDANPLVGRILEDVCDASKPLHLSLVYANERMQYNELYIYRLPPATAGSKSSLPPVLLNQLNLPGAVVPPTLAAGVVHNIAWNIMLAGDGVFLIRDCSKAKAVARMCTLPAAVGKEAEVSMDAICGRIALLDKATESITILDMGRA</sequence>